<accession>A0A0G4I140</accession>
<dbReference type="AlphaFoldDB" id="A0A0G4I140"/>
<feature type="region of interest" description="Disordered" evidence="1">
    <location>
        <begin position="1"/>
        <end position="78"/>
    </location>
</feature>
<feature type="region of interest" description="Disordered" evidence="1">
    <location>
        <begin position="173"/>
        <end position="192"/>
    </location>
</feature>
<organism evidence="2">
    <name type="scientific">Chromera velia CCMP2878</name>
    <dbReference type="NCBI Taxonomy" id="1169474"/>
    <lineage>
        <taxon>Eukaryota</taxon>
        <taxon>Sar</taxon>
        <taxon>Alveolata</taxon>
        <taxon>Colpodellida</taxon>
        <taxon>Chromeraceae</taxon>
        <taxon>Chromera</taxon>
    </lineage>
</organism>
<sequence>MSFSVTGDRRQEKGDEMERKEREEFEERTGSQNWPLSTAALASGEEEHKETANPTSSASSSSAPGERTEWPGIGSQGTDILRTLTTNSQTLPPSSCSSALDTEGRGLELRVDTWSKGLGLFLEIKDIVRLSGVSTKVRQRALSIEHTMPHLRFARFFGVLLHRHCSATVPHNMERERDAVSRPVTRADQAEPNRQFSVQVVPSLRPKGSRGW</sequence>
<name>A0A0G4I140_9ALVE</name>
<reference evidence="2" key="1">
    <citation type="submission" date="2014-11" db="EMBL/GenBank/DDBJ databases">
        <authorList>
            <person name="Otto D Thomas"/>
            <person name="Naeem Raeece"/>
        </authorList>
    </citation>
    <scope>NUCLEOTIDE SEQUENCE</scope>
</reference>
<feature type="compositionally biased region" description="Basic and acidic residues" evidence="1">
    <location>
        <begin position="7"/>
        <end position="29"/>
    </location>
</feature>
<protein>
    <submittedName>
        <fullName evidence="2">Uncharacterized protein</fullName>
    </submittedName>
</protein>
<dbReference type="VEuPathDB" id="CryptoDB:Cvel_1650"/>
<evidence type="ECO:0000256" key="1">
    <source>
        <dbReference type="SAM" id="MobiDB-lite"/>
    </source>
</evidence>
<proteinExistence type="predicted"/>
<gene>
    <name evidence="2" type="ORF">Cvel_1650</name>
</gene>
<evidence type="ECO:0000313" key="2">
    <source>
        <dbReference type="EMBL" id="CEM50561.1"/>
    </source>
</evidence>
<dbReference type="EMBL" id="CDMZ01004700">
    <property type="protein sequence ID" value="CEM50561.1"/>
    <property type="molecule type" value="Genomic_DNA"/>
</dbReference>